<feature type="region of interest" description="Disordered" evidence="8">
    <location>
        <begin position="475"/>
        <end position="496"/>
    </location>
</feature>
<protein>
    <recommendedName>
        <fullName evidence="12">Glycosyltransferase RgtA/B/C/D-like domain-containing protein</fullName>
    </recommendedName>
</protein>
<feature type="transmembrane region" description="Helical" evidence="9">
    <location>
        <begin position="7"/>
        <end position="25"/>
    </location>
</feature>
<evidence type="ECO:0000256" key="8">
    <source>
        <dbReference type="SAM" id="MobiDB-lite"/>
    </source>
</evidence>
<comment type="subcellular location">
    <subcellularLocation>
        <location evidence="1">Cell membrane</location>
        <topology evidence="1">Multi-pass membrane protein</topology>
    </subcellularLocation>
</comment>
<keyword evidence="6 9" id="KW-1133">Transmembrane helix</keyword>
<dbReference type="PANTHER" id="PTHR33908:SF11">
    <property type="entry name" value="MEMBRANE PROTEIN"/>
    <property type="match status" value="1"/>
</dbReference>
<accession>A0ABX6SX45</accession>
<evidence type="ECO:0000256" key="3">
    <source>
        <dbReference type="ARBA" id="ARBA00022676"/>
    </source>
</evidence>
<keyword evidence="4" id="KW-0808">Transferase</keyword>
<keyword evidence="7 9" id="KW-0472">Membrane</keyword>
<feature type="transmembrane region" description="Helical" evidence="9">
    <location>
        <begin position="260"/>
        <end position="278"/>
    </location>
</feature>
<feature type="transmembrane region" description="Helical" evidence="9">
    <location>
        <begin position="60"/>
        <end position="89"/>
    </location>
</feature>
<feature type="transmembrane region" description="Helical" evidence="9">
    <location>
        <begin position="197"/>
        <end position="217"/>
    </location>
</feature>
<keyword evidence="2" id="KW-1003">Cell membrane</keyword>
<dbReference type="RefSeq" id="WP_154595005.1">
    <property type="nucleotide sequence ID" value="NZ_CP060587.1"/>
</dbReference>
<sequence>MGTTRTVLLAVAVAIALRLPFLGVLPSPDEAGLLIVGGQWGPGTSLYGDHWIDRPPILLAWAWLAAHTGGVVALRVLGLIPVVVTIVACSAAAGRIGGGRAARWAAVAAAVLTVSPWVGADRVNGELLAAPWLAVGVYAAIRAVETPTARWGLATGAAVAGAVLTKQNHGDAAVFAVVLLAGCLMTGRLQPAAALRLAASALLGALALTAVVVLAAWTRGTTPGELFDALFAFRLRAAEVMGADPEGARDGRRDEVLRRAVLGGQVLLVLIVLVMPVARRFRSPVHWALAAMAAFGCLSVIGSGSWWNHYLVELAVPAAVGAGVIAARTRVVVPLVVGYAAVAAVVGAYFLLPAIGAVDAPAAVGRAIADAAEPGDSVVNAWGRADLVYATGLDSPYEHLWSLPVRTDDPRLASFAALVAGPKAPTWLVVRRHLEGWGMDAAGTQALVDRRYRQVATLCDYRVYLLGGVDRRAPKPPPVDRCKPSTSLRPTAMMEP</sequence>
<keyword evidence="5 9" id="KW-0812">Transmembrane</keyword>
<evidence type="ECO:0008006" key="12">
    <source>
        <dbReference type="Google" id="ProtNLM"/>
    </source>
</evidence>
<proteinExistence type="predicted"/>
<evidence type="ECO:0000256" key="1">
    <source>
        <dbReference type="ARBA" id="ARBA00004651"/>
    </source>
</evidence>
<dbReference type="PANTHER" id="PTHR33908">
    <property type="entry name" value="MANNOSYLTRANSFERASE YKCB-RELATED"/>
    <property type="match status" value="1"/>
</dbReference>
<feature type="transmembrane region" description="Helical" evidence="9">
    <location>
        <begin position="332"/>
        <end position="352"/>
    </location>
</feature>
<keyword evidence="3" id="KW-0328">Glycosyltransferase</keyword>
<evidence type="ECO:0000256" key="6">
    <source>
        <dbReference type="ARBA" id="ARBA00022989"/>
    </source>
</evidence>
<keyword evidence="11" id="KW-1185">Reference proteome</keyword>
<name>A0ABX6SX45_9ACTN</name>
<dbReference type="InterPro" id="IPR050297">
    <property type="entry name" value="LipidA_mod_glycosyltrf_83"/>
</dbReference>
<dbReference type="EMBL" id="CP060587">
    <property type="protein sequence ID" value="QNL95777.1"/>
    <property type="molecule type" value="Genomic_DNA"/>
</dbReference>
<gene>
    <name evidence="10" type="ORF">H9L21_07755</name>
</gene>
<evidence type="ECO:0000256" key="9">
    <source>
        <dbReference type="SAM" id="Phobius"/>
    </source>
</evidence>
<reference evidence="10 11" key="1">
    <citation type="submission" date="2020-08" db="EMBL/GenBank/DDBJ databases">
        <title>Novel species in genus Aeromicrobium.</title>
        <authorList>
            <person name="Zhang G."/>
        </authorList>
    </citation>
    <scope>NUCLEOTIDE SEQUENCE [LARGE SCALE GENOMIC DNA]</scope>
    <source>
        <strain evidence="11">zg-629</strain>
    </source>
</reference>
<evidence type="ECO:0000256" key="4">
    <source>
        <dbReference type="ARBA" id="ARBA00022679"/>
    </source>
</evidence>
<evidence type="ECO:0000256" key="5">
    <source>
        <dbReference type="ARBA" id="ARBA00022692"/>
    </source>
</evidence>
<evidence type="ECO:0000313" key="11">
    <source>
        <dbReference type="Proteomes" id="UP000515871"/>
    </source>
</evidence>
<dbReference type="Proteomes" id="UP000515871">
    <property type="component" value="Chromosome"/>
</dbReference>
<feature type="transmembrane region" description="Helical" evidence="9">
    <location>
        <begin position="310"/>
        <end position="327"/>
    </location>
</feature>
<evidence type="ECO:0000256" key="2">
    <source>
        <dbReference type="ARBA" id="ARBA00022475"/>
    </source>
</evidence>
<feature type="transmembrane region" description="Helical" evidence="9">
    <location>
        <begin position="285"/>
        <end position="304"/>
    </location>
</feature>
<evidence type="ECO:0000256" key="7">
    <source>
        <dbReference type="ARBA" id="ARBA00023136"/>
    </source>
</evidence>
<organism evidence="10 11">
    <name type="scientific">Aeromicrobium senzhongii</name>
    <dbReference type="NCBI Taxonomy" id="2663859"/>
    <lineage>
        <taxon>Bacteria</taxon>
        <taxon>Bacillati</taxon>
        <taxon>Actinomycetota</taxon>
        <taxon>Actinomycetes</taxon>
        <taxon>Propionibacteriales</taxon>
        <taxon>Nocardioidaceae</taxon>
        <taxon>Aeromicrobium</taxon>
    </lineage>
</organism>
<evidence type="ECO:0000313" key="10">
    <source>
        <dbReference type="EMBL" id="QNL95777.1"/>
    </source>
</evidence>